<feature type="compositionally biased region" description="Polar residues" evidence="1">
    <location>
        <begin position="27"/>
        <end position="46"/>
    </location>
</feature>
<evidence type="ECO:0000313" key="3">
    <source>
        <dbReference type="Proteomes" id="UP001162060"/>
    </source>
</evidence>
<feature type="compositionally biased region" description="Polar residues" evidence="1">
    <location>
        <begin position="162"/>
        <end position="172"/>
    </location>
</feature>
<sequence length="240" mass="25414">MISKTTRVATAAERKAPARVRAAGDSTYHTSAAGDSSPAAVNSSRGESPRATGTSAASAAGTTSRNQDESDLELIYSGEPDGISDSTGTPHSSGSTGADTAKGMLTGSCQRGSKMFKIFKSSDCSDDSPPHTSPFNDSTRGNGGDAPVHHHERSNSKDRGNTGASAHVGTNQETRDGNVLRHAPQVQYPWMPLSRELDRLAGTTIEQDRIPLFDYRKICPPNASTETIRAEEEFFTDAIL</sequence>
<organism evidence="2 3">
    <name type="scientific">Peronospora matthiolae</name>
    <dbReference type="NCBI Taxonomy" id="2874970"/>
    <lineage>
        <taxon>Eukaryota</taxon>
        <taxon>Sar</taxon>
        <taxon>Stramenopiles</taxon>
        <taxon>Oomycota</taxon>
        <taxon>Peronosporomycetes</taxon>
        <taxon>Peronosporales</taxon>
        <taxon>Peronosporaceae</taxon>
        <taxon>Peronospora</taxon>
    </lineage>
</organism>
<feature type="region of interest" description="Disordered" evidence="1">
    <location>
        <begin position="1"/>
        <end position="106"/>
    </location>
</feature>
<proteinExistence type="predicted"/>
<dbReference type="AlphaFoldDB" id="A0AAV1UMX8"/>
<comment type="caution">
    <text evidence="2">The sequence shown here is derived from an EMBL/GenBank/DDBJ whole genome shotgun (WGS) entry which is preliminary data.</text>
</comment>
<reference evidence="2" key="1">
    <citation type="submission" date="2024-01" db="EMBL/GenBank/DDBJ databases">
        <authorList>
            <person name="Webb A."/>
        </authorList>
    </citation>
    <scope>NUCLEOTIDE SEQUENCE</scope>
    <source>
        <strain evidence="2">Pm1</strain>
    </source>
</reference>
<feature type="region of interest" description="Disordered" evidence="1">
    <location>
        <begin position="120"/>
        <end position="180"/>
    </location>
</feature>
<dbReference type="EMBL" id="CAKLBY020000207">
    <property type="protein sequence ID" value="CAK7934349.1"/>
    <property type="molecule type" value="Genomic_DNA"/>
</dbReference>
<feature type="compositionally biased region" description="Basic and acidic residues" evidence="1">
    <location>
        <begin position="147"/>
        <end position="160"/>
    </location>
</feature>
<accession>A0AAV1UMX8</accession>
<dbReference type="Proteomes" id="UP001162060">
    <property type="component" value="Unassembled WGS sequence"/>
</dbReference>
<name>A0AAV1UMX8_9STRA</name>
<protein>
    <submittedName>
        <fullName evidence="2">Uncharacterized protein</fullName>
    </submittedName>
</protein>
<gene>
    <name evidence="2" type="ORF">PM001_LOCUS19499</name>
</gene>
<feature type="compositionally biased region" description="Low complexity" evidence="1">
    <location>
        <begin position="51"/>
        <end position="64"/>
    </location>
</feature>
<evidence type="ECO:0000313" key="2">
    <source>
        <dbReference type="EMBL" id="CAK7934349.1"/>
    </source>
</evidence>
<evidence type="ECO:0000256" key="1">
    <source>
        <dbReference type="SAM" id="MobiDB-lite"/>
    </source>
</evidence>
<feature type="compositionally biased region" description="Low complexity" evidence="1">
    <location>
        <begin position="84"/>
        <end position="97"/>
    </location>
</feature>